<dbReference type="Proteomes" id="UP001321473">
    <property type="component" value="Unassembled WGS sequence"/>
</dbReference>
<name>A0AAQ4E2T9_AMBAM</name>
<gene>
    <name evidence="1" type="ORF">V5799_014516</name>
</gene>
<accession>A0AAQ4E2T9</accession>
<evidence type="ECO:0000313" key="2">
    <source>
        <dbReference type="Proteomes" id="UP001321473"/>
    </source>
</evidence>
<proteinExistence type="predicted"/>
<dbReference type="AlphaFoldDB" id="A0AAQ4E2T9"/>
<reference evidence="1 2" key="1">
    <citation type="journal article" date="2023" name="Arcadia Sci">
        <title>De novo assembly of a long-read Amblyomma americanum tick genome.</title>
        <authorList>
            <person name="Chou S."/>
            <person name="Poskanzer K.E."/>
            <person name="Rollins M."/>
            <person name="Thuy-Boun P.S."/>
        </authorList>
    </citation>
    <scope>NUCLEOTIDE SEQUENCE [LARGE SCALE GENOMIC DNA]</scope>
    <source>
        <strain evidence="1">F_SG_1</strain>
        <tissue evidence="1">Salivary glands</tissue>
    </source>
</reference>
<keyword evidence="2" id="KW-1185">Reference proteome</keyword>
<dbReference type="EMBL" id="JARKHS020023197">
    <property type="protein sequence ID" value="KAK8769024.1"/>
    <property type="molecule type" value="Genomic_DNA"/>
</dbReference>
<protein>
    <submittedName>
        <fullName evidence="1">Uncharacterized protein</fullName>
    </submittedName>
</protein>
<comment type="caution">
    <text evidence="1">The sequence shown here is derived from an EMBL/GenBank/DDBJ whole genome shotgun (WGS) entry which is preliminary data.</text>
</comment>
<organism evidence="1 2">
    <name type="scientific">Amblyomma americanum</name>
    <name type="common">Lone star tick</name>
    <dbReference type="NCBI Taxonomy" id="6943"/>
    <lineage>
        <taxon>Eukaryota</taxon>
        <taxon>Metazoa</taxon>
        <taxon>Ecdysozoa</taxon>
        <taxon>Arthropoda</taxon>
        <taxon>Chelicerata</taxon>
        <taxon>Arachnida</taxon>
        <taxon>Acari</taxon>
        <taxon>Parasitiformes</taxon>
        <taxon>Ixodida</taxon>
        <taxon>Ixodoidea</taxon>
        <taxon>Ixodidae</taxon>
        <taxon>Amblyomminae</taxon>
        <taxon>Amblyomma</taxon>
    </lineage>
</organism>
<evidence type="ECO:0000313" key="1">
    <source>
        <dbReference type="EMBL" id="KAK8769024.1"/>
    </source>
</evidence>
<sequence>MPYGCINEQLGKQHPNRFFRRRGYTREWSTVWKVYKHVSLGQEYMGNLLKRCEEERESLTDLAEAFVDELEKLSKVLRHKGGLPEVEWNLTASDILDHIMDPRKRSITASCRQTQTGSPCCMVMHKL</sequence>